<keyword evidence="4" id="KW-1134">Transmembrane beta strand</keyword>
<feature type="signal peptide" evidence="8">
    <location>
        <begin position="1"/>
        <end position="22"/>
    </location>
</feature>
<dbReference type="GO" id="GO:0015562">
    <property type="term" value="F:efflux transmembrane transporter activity"/>
    <property type="evidence" value="ECO:0007669"/>
    <property type="project" value="InterPro"/>
</dbReference>
<name>A0A2T0XPX9_9BACT</name>
<dbReference type="GO" id="GO:0015288">
    <property type="term" value="F:porin activity"/>
    <property type="evidence" value="ECO:0007669"/>
    <property type="project" value="TreeGrafter"/>
</dbReference>
<dbReference type="RefSeq" id="WP_106152359.1">
    <property type="nucleotide sequence ID" value="NZ_PVTS01000004.1"/>
</dbReference>
<evidence type="ECO:0000256" key="5">
    <source>
        <dbReference type="ARBA" id="ARBA00022692"/>
    </source>
</evidence>
<gene>
    <name evidence="9" type="ORF">DFO77_11958</name>
</gene>
<dbReference type="PANTHER" id="PTHR30026:SF23">
    <property type="entry name" value="TO APRF-PUTATIVE OUTER MEMBRANE EFFLUX PROTEIN OR SECRETED ALKALINE PHOSPHATASE-RELATED"/>
    <property type="match status" value="1"/>
</dbReference>
<evidence type="ECO:0000256" key="3">
    <source>
        <dbReference type="ARBA" id="ARBA00022448"/>
    </source>
</evidence>
<evidence type="ECO:0000256" key="7">
    <source>
        <dbReference type="ARBA" id="ARBA00023237"/>
    </source>
</evidence>
<dbReference type="PANTHER" id="PTHR30026">
    <property type="entry name" value="OUTER MEMBRANE PROTEIN TOLC"/>
    <property type="match status" value="1"/>
</dbReference>
<evidence type="ECO:0000313" key="9">
    <source>
        <dbReference type="EMBL" id="RCW31092.1"/>
    </source>
</evidence>
<sequence>MKNLKYGIFLLLFAGTISNAQAQKEQIVPLDSAFALAERNSTYLKITKSATQTSGQAVKVAKNQQLPSIELGVSAMYLGDGTISDRNFSNSITAPIPDFGNNFSIEASYVVFAGGAISNTIEKSRLEAQVAELEHAKNAQNIRFLVAGQYLDLYKLYNQKKVFAKNIDQANEVVRQVQAKLTQGMALENDLTRYELMLQNLKLAVIEIENNISIINKHLQITLGLTEDVIILPDSSVQNHAAVITPSENDYLREALTNRQDIRMQALKQELAGKNVQLSKANLYPSIAIIGGDHLDGPITIEVPPIDKNFNYWYVGVALKYDLASLYKSKDKTRLAKLAYNTATHAYQAEIEQTKTALHAAETRYKESFEKLHAFEKSYQLASENYSVINKRYLSDLVLITEMLDASNMKLKAELQVVNARLDVVFCYFKLMREMGSL</sequence>
<keyword evidence="5" id="KW-0812">Transmembrane</keyword>
<dbReference type="SUPFAM" id="SSF56954">
    <property type="entry name" value="Outer membrane efflux proteins (OEP)"/>
    <property type="match status" value="1"/>
</dbReference>
<evidence type="ECO:0000256" key="2">
    <source>
        <dbReference type="ARBA" id="ARBA00007613"/>
    </source>
</evidence>
<dbReference type="AlphaFoldDB" id="A0A2T0XPX9"/>
<evidence type="ECO:0000313" key="10">
    <source>
        <dbReference type="Proteomes" id="UP000252733"/>
    </source>
</evidence>
<evidence type="ECO:0000256" key="1">
    <source>
        <dbReference type="ARBA" id="ARBA00004442"/>
    </source>
</evidence>
<dbReference type="Pfam" id="PF02321">
    <property type="entry name" value="OEP"/>
    <property type="match status" value="1"/>
</dbReference>
<accession>A0A2T0XPX9</accession>
<evidence type="ECO:0000256" key="6">
    <source>
        <dbReference type="ARBA" id="ARBA00023136"/>
    </source>
</evidence>
<dbReference type="Gene3D" id="1.20.1600.10">
    <property type="entry name" value="Outer membrane efflux proteins (OEP)"/>
    <property type="match status" value="1"/>
</dbReference>
<evidence type="ECO:0000256" key="4">
    <source>
        <dbReference type="ARBA" id="ARBA00022452"/>
    </source>
</evidence>
<dbReference type="InterPro" id="IPR051906">
    <property type="entry name" value="TolC-like"/>
</dbReference>
<dbReference type="OrthoDB" id="916581at2"/>
<dbReference type="GO" id="GO:1990281">
    <property type="term" value="C:efflux pump complex"/>
    <property type="evidence" value="ECO:0007669"/>
    <property type="project" value="TreeGrafter"/>
</dbReference>
<comment type="caution">
    <text evidence="9">The sequence shown here is derived from an EMBL/GenBank/DDBJ whole genome shotgun (WGS) entry which is preliminary data.</text>
</comment>
<evidence type="ECO:0000256" key="8">
    <source>
        <dbReference type="SAM" id="SignalP"/>
    </source>
</evidence>
<keyword evidence="3" id="KW-0813">Transport</keyword>
<protein>
    <submittedName>
        <fullName evidence="9">Outer membrane protein TolC</fullName>
    </submittedName>
</protein>
<feature type="chain" id="PRO_5030056690" evidence="8">
    <location>
        <begin position="23"/>
        <end position="438"/>
    </location>
</feature>
<keyword evidence="6" id="KW-0472">Membrane</keyword>
<comment type="subcellular location">
    <subcellularLocation>
        <location evidence="1">Cell outer membrane</location>
    </subcellularLocation>
</comment>
<dbReference type="Proteomes" id="UP000252733">
    <property type="component" value="Unassembled WGS sequence"/>
</dbReference>
<reference evidence="9 10" key="1">
    <citation type="submission" date="2018-07" db="EMBL/GenBank/DDBJ databases">
        <title>Freshwater and sediment microbial communities from various areas in North America, analyzing microbe dynamics in response to fracking.</title>
        <authorList>
            <person name="Lamendella R."/>
        </authorList>
    </citation>
    <scope>NUCLEOTIDE SEQUENCE [LARGE SCALE GENOMIC DNA]</scope>
    <source>
        <strain evidence="9 10">160A</strain>
    </source>
</reference>
<organism evidence="9 10">
    <name type="scientific">Marinilabilia salmonicolor</name>
    <dbReference type="NCBI Taxonomy" id="989"/>
    <lineage>
        <taxon>Bacteria</taxon>
        <taxon>Pseudomonadati</taxon>
        <taxon>Bacteroidota</taxon>
        <taxon>Bacteroidia</taxon>
        <taxon>Marinilabiliales</taxon>
        <taxon>Marinilabiliaceae</taxon>
        <taxon>Marinilabilia</taxon>
    </lineage>
</organism>
<dbReference type="InterPro" id="IPR003423">
    <property type="entry name" value="OMP_efflux"/>
</dbReference>
<dbReference type="GO" id="GO:0009279">
    <property type="term" value="C:cell outer membrane"/>
    <property type="evidence" value="ECO:0007669"/>
    <property type="project" value="UniProtKB-SubCell"/>
</dbReference>
<keyword evidence="8" id="KW-0732">Signal</keyword>
<proteinExistence type="inferred from homology"/>
<keyword evidence="7" id="KW-0998">Cell outer membrane</keyword>
<keyword evidence="10" id="KW-1185">Reference proteome</keyword>
<dbReference type="EMBL" id="QPIZ01000019">
    <property type="protein sequence ID" value="RCW31092.1"/>
    <property type="molecule type" value="Genomic_DNA"/>
</dbReference>
<comment type="similarity">
    <text evidence="2">Belongs to the outer membrane factor (OMF) (TC 1.B.17) family.</text>
</comment>